<dbReference type="PIRSF" id="PIRSF019422">
    <property type="entry name" value="MltA"/>
    <property type="match status" value="1"/>
</dbReference>
<dbReference type="Gene3D" id="2.40.240.50">
    <property type="entry name" value="Barwin-like endoglucanases"/>
    <property type="match status" value="1"/>
</dbReference>
<dbReference type="RefSeq" id="WP_073591472.1">
    <property type="nucleotide sequence ID" value="NZ_MRCE01000001.1"/>
</dbReference>
<dbReference type="EMBL" id="MRCE01000001">
    <property type="protein sequence ID" value="OKH40798.1"/>
    <property type="molecule type" value="Genomic_DNA"/>
</dbReference>
<dbReference type="InterPro" id="IPR005300">
    <property type="entry name" value="MltA_B"/>
</dbReference>
<comment type="caution">
    <text evidence="7">The sequence shown here is derived from an EMBL/GenBank/DDBJ whole genome shotgun (WGS) entry which is preliminary data.</text>
</comment>
<dbReference type="SUPFAM" id="SSF50685">
    <property type="entry name" value="Barwin-like endoglucanases"/>
    <property type="match status" value="1"/>
</dbReference>
<evidence type="ECO:0000256" key="4">
    <source>
        <dbReference type="ARBA" id="ARBA00023316"/>
    </source>
</evidence>
<dbReference type="EC" id="4.2.2.n1" evidence="2"/>
<organism evidence="7 8">
    <name type="scientific">[Phormidium ambiguum] IAM M-71</name>
    <dbReference type="NCBI Taxonomy" id="454136"/>
    <lineage>
        <taxon>Bacteria</taxon>
        <taxon>Bacillati</taxon>
        <taxon>Cyanobacteriota</taxon>
        <taxon>Cyanophyceae</taxon>
        <taxon>Oscillatoriophycideae</taxon>
        <taxon>Aerosakkonematales</taxon>
        <taxon>Aerosakkonemataceae</taxon>
        <taxon>Floridanema</taxon>
    </lineage>
</organism>
<dbReference type="GO" id="GO:0004553">
    <property type="term" value="F:hydrolase activity, hydrolyzing O-glycosyl compounds"/>
    <property type="evidence" value="ECO:0007669"/>
    <property type="project" value="InterPro"/>
</dbReference>
<dbReference type="InterPro" id="IPR036908">
    <property type="entry name" value="RlpA-like_sf"/>
</dbReference>
<dbReference type="Proteomes" id="UP000185860">
    <property type="component" value="Unassembled WGS sequence"/>
</dbReference>
<evidence type="ECO:0000313" key="8">
    <source>
        <dbReference type="Proteomes" id="UP000185860"/>
    </source>
</evidence>
<protein>
    <recommendedName>
        <fullName evidence="2">peptidoglycan lytic exotransglycosylase</fullName>
        <ecNumber evidence="2">4.2.2.n1</ecNumber>
    </recommendedName>
    <alternativeName>
        <fullName evidence="5">Murein hydrolase A</fullName>
    </alternativeName>
</protein>
<name>A0A1U7ITM7_9CYAN</name>
<dbReference type="CDD" id="cd14668">
    <property type="entry name" value="mlta_B"/>
    <property type="match status" value="1"/>
</dbReference>
<dbReference type="GO" id="GO:0019867">
    <property type="term" value="C:outer membrane"/>
    <property type="evidence" value="ECO:0007669"/>
    <property type="project" value="InterPro"/>
</dbReference>
<comment type="catalytic activity">
    <reaction evidence="1">
        <text>Exolytic cleavage of the (1-&gt;4)-beta-glycosidic linkage between N-acetylmuramic acid (MurNAc) and N-acetylglucosamine (GlcNAc) residues in peptidoglycan, from either the reducing or the non-reducing ends of the peptidoglycan chains, with concomitant formation of a 1,6-anhydrobond in the MurNAc residue.</text>
        <dbReference type="EC" id="4.2.2.n1"/>
    </reaction>
</comment>
<dbReference type="GO" id="GO:0009253">
    <property type="term" value="P:peptidoglycan catabolic process"/>
    <property type="evidence" value="ECO:0007669"/>
    <property type="project" value="TreeGrafter"/>
</dbReference>
<dbReference type="PANTHER" id="PTHR30124:SF0">
    <property type="entry name" value="MEMBRANE-BOUND LYTIC MUREIN TRANSGLYCOSYLASE A"/>
    <property type="match status" value="1"/>
</dbReference>
<dbReference type="Pfam" id="PF03562">
    <property type="entry name" value="MltA"/>
    <property type="match status" value="1"/>
</dbReference>
<evidence type="ECO:0000313" key="7">
    <source>
        <dbReference type="EMBL" id="OKH40798.1"/>
    </source>
</evidence>
<dbReference type="PANTHER" id="PTHR30124">
    <property type="entry name" value="MEMBRANE-BOUND LYTIC MUREIN TRANSGLYCOSYLASE A"/>
    <property type="match status" value="1"/>
</dbReference>
<dbReference type="AlphaFoldDB" id="A0A1U7ITM7"/>
<proteinExistence type="predicted"/>
<dbReference type="GO" id="GO:0071555">
    <property type="term" value="P:cell wall organization"/>
    <property type="evidence" value="ECO:0007669"/>
    <property type="project" value="UniProtKB-KW"/>
</dbReference>
<dbReference type="InterPro" id="IPR026044">
    <property type="entry name" value="MltA"/>
</dbReference>
<evidence type="ECO:0000256" key="1">
    <source>
        <dbReference type="ARBA" id="ARBA00001420"/>
    </source>
</evidence>
<dbReference type="GO" id="GO:0008933">
    <property type="term" value="F:peptidoglycan lytic transglycosylase activity"/>
    <property type="evidence" value="ECO:0007669"/>
    <property type="project" value="TreeGrafter"/>
</dbReference>
<keyword evidence="4" id="KW-0961">Cell wall biogenesis/degradation</keyword>
<evidence type="ECO:0000256" key="3">
    <source>
        <dbReference type="ARBA" id="ARBA00023239"/>
    </source>
</evidence>
<accession>A0A1U7ITM7</accession>
<sequence length="391" mass="43561">MINTLGSFALSLGIVFAQIPTPTTPIPDASVPLRPITEAEEQQLGLDDRIWGSAGQRGDKQALLNSIDNSLRYLRTPRAAEAYAKYPVPGITLERVRRSLVRFRQIVVNSRSAAQLQAAVRREFVFYQSVGHDRQGTVTFTGYYEPIYRASLTPNATYRYPIYRRPPDFENWQTPHPTRLELEGKDGLQGAKGPLKGLELAWLSDRFEAFLIHIQGSARLRLPDGRIMSVNYAGKTDHPYISVGRELAKDGKLPLAGLSMPVMIDYFRRHPQELSVYLPRYNPFIFFRDSGGAPAMGFTNVPVTAERSIATDKDLMPPGALAFIRVPLPFPNGRGNMAFRRVNRFVLDQDAGSAIKGAGRVDVFMGTGQLAGDRAGVMKSNGQLYYLLLKE</sequence>
<evidence type="ECO:0000256" key="5">
    <source>
        <dbReference type="ARBA" id="ARBA00030918"/>
    </source>
</evidence>
<evidence type="ECO:0000259" key="6">
    <source>
        <dbReference type="SMART" id="SM00925"/>
    </source>
</evidence>
<dbReference type="GO" id="GO:0009254">
    <property type="term" value="P:peptidoglycan turnover"/>
    <property type="evidence" value="ECO:0007669"/>
    <property type="project" value="InterPro"/>
</dbReference>
<dbReference type="InterPro" id="IPR010611">
    <property type="entry name" value="3D_dom"/>
</dbReference>
<dbReference type="SMART" id="SM00925">
    <property type="entry name" value="MltA"/>
    <property type="match status" value="1"/>
</dbReference>
<reference evidence="7 8" key="1">
    <citation type="submission" date="2016-11" db="EMBL/GenBank/DDBJ databases">
        <title>Draft Genome Sequences of Nine Cyanobacterial Strains from Diverse Habitats.</title>
        <authorList>
            <person name="Zhu T."/>
            <person name="Hou S."/>
            <person name="Lu X."/>
            <person name="Hess W.R."/>
        </authorList>
    </citation>
    <scope>NUCLEOTIDE SEQUENCE [LARGE SCALE GENOMIC DNA]</scope>
    <source>
        <strain evidence="7 8">IAM M-71</strain>
    </source>
</reference>
<gene>
    <name evidence="7" type="ORF">NIES2119_00325</name>
</gene>
<dbReference type="Pfam" id="PF06725">
    <property type="entry name" value="3D"/>
    <property type="match status" value="1"/>
</dbReference>
<dbReference type="STRING" id="454136.NIES2119_00325"/>
<evidence type="ECO:0000256" key="2">
    <source>
        <dbReference type="ARBA" id="ARBA00012587"/>
    </source>
</evidence>
<dbReference type="CDD" id="cd14485">
    <property type="entry name" value="mltA_like_LT_A"/>
    <property type="match status" value="1"/>
</dbReference>
<dbReference type="Gene3D" id="2.40.40.10">
    <property type="entry name" value="RlpA-like domain"/>
    <property type="match status" value="2"/>
</dbReference>
<dbReference type="OrthoDB" id="9783686at2"/>
<feature type="domain" description="Lytic transglycosylase MltA" evidence="6">
    <location>
        <begin position="147"/>
        <end position="288"/>
    </location>
</feature>
<keyword evidence="3" id="KW-0456">Lyase</keyword>